<organism evidence="1 2">
    <name type="scientific">Smittium megazygosporum</name>
    <dbReference type="NCBI Taxonomy" id="133381"/>
    <lineage>
        <taxon>Eukaryota</taxon>
        <taxon>Fungi</taxon>
        <taxon>Fungi incertae sedis</taxon>
        <taxon>Zoopagomycota</taxon>
        <taxon>Kickxellomycotina</taxon>
        <taxon>Harpellomycetes</taxon>
        <taxon>Harpellales</taxon>
        <taxon>Legeriomycetaceae</taxon>
        <taxon>Smittium</taxon>
    </lineage>
</organism>
<sequence>MINFAVELVQYCTVSSKIVHMFSSFTLNDPNIYNDDSSLTFIFSMDQGTAVTIIAPGFCVSEPNRNRVSSTPNA</sequence>
<protein>
    <submittedName>
        <fullName evidence="1">Uncharacterized protein</fullName>
    </submittedName>
</protein>
<gene>
    <name evidence="1" type="ORF">BB560_006243</name>
</gene>
<keyword evidence="2" id="KW-1185">Reference proteome</keyword>
<evidence type="ECO:0000313" key="2">
    <source>
        <dbReference type="Proteomes" id="UP000245609"/>
    </source>
</evidence>
<dbReference type="Proteomes" id="UP000245609">
    <property type="component" value="Unassembled WGS sequence"/>
</dbReference>
<feature type="non-terminal residue" evidence="1">
    <location>
        <position position="74"/>
    </location>
</feature>
<evidence type="ECO:0000313" key="1">
    <source>
        <dbReference type="EMBL" id="PVU90063.1"/>
    </source>
</evidence>
<name>A0A2T9YCJ8_9FUNG</name>
<proteinExistence type="predicted"/>
<dbReference type="EMBL" id="MBFS01002990">
    <property type="protein sequence ID" value="PVU90063.1"/>
    <property type="molecule type" value="Genomic_DNA"/>
</dbReference>
<accession>A0A2T9YCJ8</accession>
<comment type="caution">
    <text evidence="1">The sequence shown here is derived from an EMBL/GenBank/DDBJ whole genome shotgun (WGS) entry which is preliminary data.</text>
</comment>
<dbReference type="AlphaFoldDB" id="A0A2T9YCJ8"/>
<reference evidence="1 2" key="1">
    <citation type="journal article" date="2018" name="MBio">
        <title>Comparative Genomics Reveals the Core Gene Toolbox for the Fungus-Insect Symbiosis.</title>
        <authorList>
            <person name="Wang Y."/>
            <person name="Stata M."/>
            <person name="Wang W."/>
            <person name="Stajich J.E."/>
            <person name="White M.M."/>
            <person name="Moncalvo J.M."/>
        </authorList>
    </citation>
    <scope>NUCLEOTIDE SEQUENCE [LARGE SCALE GENOMIC DNA]</scope>
    <source>
        <strain evidence="1 2">SC-DP-2</strain>
    </source>
</reference>